<feature type="transmembrane region" description="Helical" evidence="8">
    <location>
        <begin position="221"/>
        <end position="238"/>
    </location>
</feature>
<feature type="compositionally biased region" description="Gly residues" evidence="7">
    <location>
        <begin position="1537"/>
        <end position="1546"/>
    </location>
</feature>
<keyword evidence="1" id="KW-0157">Chromophore</keyword>
<evidence type="ECO:0000313" key="10">
    <source>
        <dbReference type="EMBL" id="PNH04175.1"/>
    </source>
</evidence>
<keyword evidence="1" id="KW-0600">Photoreceptor protein</keyword>
<evidence type="ECO:0000256" key="2">
    <source>
        <dbReference type="ARBA" id="ARBA00022606"/>
    </source>
</evidence>
<keyword evidence="1" id="KW-0675">Receptor</keyword>
<dbReference type="CDD" id="cd00130">
    <property type="entry name" value="PAS"/>
    <property type="match status" value="1"/>
</dbReference>
<evidence type="ECO:0000256" key="5">
    <source>
        <dbReference type="ARBA" id="ARBA00022777"/>
    </source>
</evidence>
<dbReference type="NCBIfam" id="TIGR00229">
    <property type="entry name" value="sensory_box"/>
    <property type="match status" value="1"/>
</dbReference>
<keyword evidence="3" id="KW-0808">Transferase</keyword>
<dbReference type="FunFam" id="3.30.450.20:FF:000060">
    <property type="entry name" value="Sensor protein FixL"/>
    <property type="match status" value="1"/>
</dbReference>
<dbReference type="PANTHER" id="PTHR31600">
    <property type="entry name" value="TINY MACROCYSTS PROTEIN B-RELATED"/>
    <property type="match status" value="1"/>
</dbReference>
<dbReference type="Pfam" id="PF25474">
    <property type="entry name" value="TPR_TmcB"/>
    <property type="match status" value="1"/>
</dbReference>
<dbReference type="EMBL" id="PGGS01000416">
    <property type="protein sequence ID" value="PNH04175.1"/>
    <property type="molecule type" value="Genomic_DNA"/>
</dbReference>
<keyword evidence="6" id="KW-0067">ATP-binding</keyword>
<evidence type="ECO:0000256" key="7">
    <source>
        <dbReference type="SAM" id="MobiDB-lite"/>
    </source>
</evidence>
<evidence type="ECO:0000259" key="9">
    <source>
        <dbReference type="SMART" id="SM00091"/>
    </source>
</evidence>
<feature type="compositionally biased region" description="Basic and acidic residues" evidence="7">
    <location>
        <begin position="1496"/>
        <end position="1527"/>
    </location>
</feature>
<feature type="region of interest" description="Disordered" evidence="7">
    <location>
        <begin position="678"/>
        <end position="697"/>
    </location>
</feature>
<evidence type="ECO:0000313" key="11">
    <source>
        <dbReference type="Proteomes" id="UP000236333"/>
    </source>
</evidence>
<feature type="domain" description="PAS" evidence="9">
    <location>
        <begin position="756"/>
        <end position="826"/>
    </location>
</feature>
<dbReference type="InterPro" id="IPR052994">
    <property type="entry name" value="Tiny_macrocysts_regulators"/>
</dbReference>
<gene>
    <name evidence="10" type="ORF">TSOC_009695</name>
</gene>
<feature type="compositionally biased region" description="Low complexity" evidence="7">
    <location>
        <begin position="1"/>
        <end position="26"/>
    </location>
</feature>
<feature type="region of interest" description="Disordered" evidence="7">
    <location>
        <begin position="1"/>
        <end position="42"/>
    </location>
</feature>
<keyword evidence="8" id="KW-1133">Transmembrane helix</keyword>
<dbReference type="InterPro" id="IPR035965">
    <property type="entry name" value="PAS-like_dom_sf"/>
</dbReference>
<keyword evidence="5" id="KW-0418">Kinase</keyword>
<dbReference type="GO" id="GO:0009881">
    <property type="term" value="F:photoreceptor activity"/>
    <property type="evidence" value="ECO:0007669"/>
    <property type="project" value="UniProtKB-KW"/>
</dbReference>
<proteinExistence type="predicted"/>
<comment type="caution">
    <text evidence="10">The sequence shown here is derived from an EMBL/GenBank/DDBJ whole genome shotgun (WGS) entry which is preliminary data.</text>
</comment>
<dbReference type="GO" id="GO:0005524">
    <property type="term" value="F:ATP binding"/>
    <property type="evidence" value="ECO:0007669"/>
    <property type="project" value="UniProtKB-KW"/>
</dbReference>
<evidence type="ECO:0000256" key="8">
    <source>
        <dbReference type="SAM" id="Phobius"/>
    </source>
</evidence>
<feature type="region of interest" description="Disordered" evidence="7">
    <location>
        <begin position="1465"/>
        <end position="1551"/>
    </location>
</feature>
<reference evidence="10 11" key="1">
    <citation type="journal article" date="2017" name="Mol. Biol. Evol.">
        <title>The 4-celled Tetrabaena socialis nuclear genome reveals the essential components for genetic control of cell number at the origin of multicellularity in the volvocine lineage.</title>
        <authorList>
            <person name="Featherston J."/>
            <person name="Arakaki Y."/>
            <person name="Hanschen E.R."/>
            <person name="Ferris P.J."/>
            <person name="Michod R.E."/>
            <person name="Olson B.J.S.C."/>
            <person name="Nozaki H."/>
            <person name="Durand P.M."/>
        </authorList>
    </citation>
    <scope>NUCLEOTIDE SEQUENCE [LARGE SCALE GENOMIC DNA]</scope>
    <source>
        <strain evidence="10 11">NIES-571</strain>
    </source>
</reference>
<dbReference type="SUPFAM" id="SSF55785">
    <property type="entry name" value="PYP-like sensor domain (PAS domain)"/>
    <property type="match status" value="1"/>
</dbReference>
<feature type="non-terminal residue" evidence="10">
    <location>
        <position position="2227"/>
    </location>
</feature>
<keyword evidence="8" id="KW-0472">Membrane</keyword>
<dbReference type="Pfam" id="PF13426">
    <property type="entry name" value="PAS_9"/>
    <property type="match status" value="1"/>
</dbReference>
<feature type="transmembrane region" description="Helical" evidence="8">
    <location>
        <begin position="72"/>
        <end position="92"/>
    </location>
</feature>
<feature type="transmembrane region" description="Helical" evidence="8">
    <location>
        <begin position="121"/>
        <end position="148"/>
    </location>
</feature>
<dbReference type="PANTHER" id="PTHR31600:SF2">
    <property type="entry name" value="GAMETE ENRICHED GENE 10 PROTEIN-RELATED"/>
    <property type="match status" value="1"/>
</dbReference>
<accession>A0A2J7ZV80</accession>
<organism evidence="10 11">
    <name type="scientific">Tetrabaena socialis</name>
    <dbReference type="NCBI Taxonomy" id="47790"/>
    <lineage>
        <taxon>Eukaryota</taxon>
        <taxon>Viridiplantae</taxon>
        <taxon>Chlorophyta</taxon>
        <taxon>core chlorophytes</taxon>
        <taxon>Chlorophyceae</taxon>
        <taxon>CS clade</taxon>
        <taxon>Chlamydomonadales</taxon>
        <taxon>Tetrabaenaceae</taxon>
        <taxon>Tetrabaena</taxon>
    </lineage>
</organism>
<feature type="transmembrane region" description="Helical" evidence="8">
    <location>
        <begin position="2157"/>
        <end position="2179"/>
    </location>
</feature>
<keyword evidence="2" id="KW-0716">Sensory transduction</keyword>
<feature type="domain" description="PAS" evidence="9">
    <location>
        <begin position="499"/>
        <end position="565"/>
    </location>
</feature>
<dbReference type="Proteomes" id="UP000236333">
    <property type="component" value="Unassembled WGS sequence"/>
</dbReference>
<keyword evidence="11" id="KW-1185">Reference proteome</keyword>
<dbReference type="OrthoDB" id="545912at2759"/>
<keyword evidence="8" id="KW-0812">Transmembrane</keyword>
<feature type="region of interest" description="Disordered" evidence="7">
    <location>
        <begin position="1919"/>
        <end position="1968"/>
    </location>
</feature>
<dbReference type="SMART" id="SM00091">
    <property type="entry name" value="PAS"/>
    <property type="match status" value="3"/>
</dbReference>
<feature type="transmembrane region" description="Helical" evidence="8">
    <location>
        <begin position="168"/>
        <end position="201"/>
    </location>
</feature>
<dbReference type="InterPro" id="IPR000014">
    <property type="entry name" value="PAS"/>
</dbReference>
<feature type="transmembrane region" description="Helical" evidence="8">
    <location>
        <begin position="245"/>
        <end position="264"/>
    </location>
</feature>
<evidence type="ECO:0000256" key="1">
    <source>
        <dbReference type="ARBA" id="ARBA00022543"/>
    </source>
</evidence>
<feature type="compositionally biased region" description="Basic and acidic residues" evidence="7">
    <location>
        <begin position="1936"/>
        <end position="1947"/>
    </location>
</feature>
<protein>
    <submittedName>
        <fullName evidence="10">Tiny macrocysts protein C</fullName>
    </submittedName>
</protein>
<keyword evidence="4" id="KW-0547">Nucleotide-binding</keyword>
<evidence type="ECO:0000256" key="4">
    <source>
        <dbReference type="ARBA" id="ARBA00022741"/>
    </source>
</evidence>
<dbReference type="GO" id="GO:0016301">
    <property type="term" value="F:kinase activity"/>
    <property type="evidence" value="ECO:0007669"/>
    <property type="project" value="UniProtKB-KW"/>
</dbReference>
<feature type="transmembrane region" description="Helical" evidence="8">
    <location>
        <begin position="1816"/>
        <end position="1841"/>
    </location>
</feature>
<feature type="domain" description="PAS" evidence="9">
    <location>
        <begin position="608"/>
        <end position="674"/>
    </location>
</feature>
<name>A0A2J7ZV80_9CHLO</name>
<feature type="compositionally biased region" description="Low complexity" evidence="7">
    <location>
        <begin position="1480"/>
        <end position="1492"/>
    </location>
</feature>
<evidence type="ECO:0000256" key="3">
    <source>
        <dbReference type="ARBA" id="ARBA00022679"/>
    </source>
</evidence>
<sequence length="2227" mass="240650">MERQASISGASVSSYGSTNNGGSTAGDTFRPPGGLTPGDDDQLEDLHTVQQGVFGVLYTVSKEKQVSSVSFVCFRMFLVLDIATLTLLLVTLDCNYFDVPASIRFHNQEFPDVVCWSMPHLVHVAVSVASIVVFFLMATSMVVSEVELNPLTRNYMAMAHTRVEGTAFIIKVAATIASVMVSSVKLLSVVYLVCFLVLFYLHVKWVPFVYSALNYVRCGSYATVLYCSVILVALAFTAGDTHQKVMTLAMWIGMAPAALAGAAACHLRLQHFNSFVLGRFRDAEPNVKSKFIYRFQDAREVEITARCCRRWIDEDTPEPEAVVMSEQVIKAGMIQLPQTAKKQSPDLLEHFAIFSREQEHTQRASGANGGGDNAVDLVAYVEFQRNHRVVVRAHREALIAMRSFWGLLLRNRVDFNHLSRALNRIEITVKAAERAYRGVLTRHSSSARLVRLYGRFLESIKFDPWAASKWYTEADRLEEEAENTKDALQLGGLETMLPGTNRGMASVLGIAVICVNAQNICQVASPEAHEMLGYGKNELKGKDIGILMPAPFGDRHAAYVRNYINTGKSSMLNKQQEVVVITKDKQVLPVMLRVAKVSGLNEDSVFLGVLELAPAQPNTARAWVLGNGTIIAADGLFCDWLGYEQADLIGTAVADAVVDKETMSMIIKIFSRDAKPAAATGEATTTRGRRGSIFGGTEPVPVTQSLPVAAGPPGEHQQLQQLEQLLFGDVPHLVKDKHAMAGAAHVRSGDMTMTTSLPRTAWHHKFGDPLQFDTVIAPGGRIQHATAALAAMLGRTPDTIRSGELGMLIPEPYSMLHGAYWQELARSQSIHQVTPIVPPPHSCRSGLAVSMVAHSEQGPIVKPFLLSMEQRLASRPGNGGSGTTKVNIVALEEVSMEESIEYLIDLFKPQALEVLLAGDPARPFGASLKPALSATTPRRGAGLEEIDQQRAEAVGATPEARIARVLLELARRSSEAPDCSWRVGVSLPPDAEAAQELKQLALALGPEDAQAATEFMGTRTVPAVMRVRLVRKSHPAWAAPAPAAATYGGYHTLPDSSTLHQAGAVVEATDMPVALQQTPPTMQHQQQPSRLRVASDNHTPPPAACCEPAVPAPALLAPSLCIEVELWRADLLSGVLEVDNTGKVLRVDATCPLGQSGLILGSSVSALLGCSMADLLPLPPGGVEALFDLPGPSGEAALQRGGLKQRKSTKRNISAPTILNTRHQGDGCAVELRVQAVRRAGPVGSAYLVLHPAHPTAVQPGFVRWLHTGDASGLMVEQTRGAPSLQKVASHRRNRLEAAKVTKVAKAAAAMPLSSSASLRPPTPLAAFPGLLSMPSIGQMSITMPHGGNTANSDLTPRLAQSTTMMRAEVVNPMPIGADLALMTSNSIPGQQQVQRQVLQPCASSVPGSAYDTGLTGFSLIMDSVLQMPTESASEQVLLPLASNSPQANAVSPPHHVAELSLLPEPANAPKSSSGPAMPAGVAGDQGQVAGKGRLHNKDVNSDSSKSNEDSQQGDSDKDSIEPEEAAKQAAYNSDTAGGGDGGGTTTGTDLEMEGEAGMHVANYGVGKRFKKLQRILSSPLAERAALRLRAHIIILMVVMLLAHTVTFALLFSKLKVQRDAVMDLNSVAMASRRVHEIAINGRLLDTLYGGNSYVEGLTQFGDPLEDTIADVYTDIKRVMAQLKELHHGVYLGFRSLRRIPTDFGLRDIWDNPSINISLFYDQNDPAAPEHLLRQASEGLPSGSRMMGLWDAGNLYLSKSLDLYNNGDSIVSKGVNFTAWSTWRFIQMNGPPAIFPAYLATLNALVRLTVQASNNIYQLQLIILCLEGGFLCVAAAIFMWISTSKFARWRHSLYSVFLQIPIGVARGLANMSLQLEGDEEDEEANHVMATDTEPALQTEGDPKTTDKIRRVSVRMELGAGNADGQKRTHSTSLTTLDHDKYDTGLEKPDEDGEPVPGTGSNSSSRFRPTGGGIFGALTFWRRRGKGMSAPIAALNIINETLVRFHRMVYYTLVLIHDYQQIGTGTGTGGFTIDLDEYYQQRYDLASSGVLFLGSTRPANLLYFTDVCTAADSQSCQPEGSRYFQVTRNGLDVLLKAQFGSLASLLQQSDDVSGLNSTEFNMLWATGQSDMEGGLSLMSELFHSEVQNAYSTVEIQQIAMFITMWVLVVGFSVVTLRPFVAFAKNEMRRIAELLSQLPTEINVEGLLTRVILGADGMKAAAAARKNVK</sequence>
<dbReference type="Gene3D" id="3.30.450.20">
    <property type="entry name" value="PAS domain"/>
    <property type="match status" value="1"/>
</dbReference>
<evidence type="ECO:0000256" key="6">
    <source>
        <dbReference type="ARBA" id="ARBA00022840"/>
    </source>
</evidence>
<dbReference type="InterPro" id="IPR057352">
    <property type="entry name" value="TPR_TmcB/C"/>
</dbReference>
<feature type="transmembrane region" description="Helical" evidence="8">
    <location>
        <begin position="1593"/>
        <end position="1613"/>
    </location>
</feature>